<keyword evidence="2" id="KW-1185">Reference proteome</keyword>
<dbReference type="RefSeq" id="WP_173763503.1">
    <property type="nucleotide sequence ID" value="NZ_CP048836.1"/>
</dbReference>
<organism evidence="1 2">
    <name type="scientific">Nitrogeniibacter mangrovi</name>
    <dbReference type="NCBI Taxonomy" id="2016596"/>
    <lineage>
        <taxon>Bacteria</taxon>
        <taxon>Pseudomonadati</taxon>
        <taxon>Pseudomonadota</taxon>
        <taxon>Betaproteobacteria</taxon>
        <taxon>Rhodocyclales</taxon>
        <taxon>Zoogloeaceae</taxon>
        <taxon>Nitrogeniibacter</taxon>
    </lineage>
</organism>
<dbReference type="SUPFAM" id="SSF160387">
    <property type="entry name" value="NosL/MerB-like"/>
    <property type="match status" value="1"/>
</dbReference>
<dbReference type="EMBL" id="CP048836">
    <property type="protein sequence ID" value="QID16334.1"/>
    <property type="molecule type" value="Genomic_DNA"/>
</dbReference>
<protein>
    <recommendedName>
        <fullName evidence="3">Protein NosL</fullName>
    </recommendedName>
</protein>
<reference evidence="1 2" key="1">
    <citation type="submission" date="2020-02" db="EMBL/GenBank/DDBJ databases">
        <title>Nitrogenibacter mangrovi gen. nov., sp. nov. isolated from mangrove sediment, a denitrifying betaproteobacterium.</title>
        <authorList>
            <person name="Liao H."/>
            <person name="Tian Y."/>
        </authorList>
    </citation>
    <scope>NUCLEOTIDE SEQUENCE [LARGE SCALE GENOMIC DNA]</scope>
    <source>
        <strain evidence="1 2">M9-3-2</strain>
    </source>
</reference>
<dbReference type="PROSITE" id="PS51257">
    <property type="entry name" value="PROKAR_LIPOPROTEIN"/>
    <property type="match status" value="1"/>
</dbReference>
<dbReference type="AlphaFoldDB" id="A0A6C1B297"/>
<dbReference type="KEGG" id="azq:G3580_01045"/>
<accession>A0A6C1B297</accession>
<dbReference type="Proteomes" id="UP000501991">
    <property type="component" value="Chromosome"/>
</dbReference>
<proteinExistence type="predicted"/>
<evidence type="ECO:0000313" key="2">
    <source>
        <dbReference type="Proteomes" id="UP000501991"/>
    </source>
</evidence>
<gene>
    <name evidence="1" type="ORF">G3580_01045</name>
</gene>
<sequence>MNRRHFFRQAAALATVPLTGFGLTACSEVQPARLALNETHCEYCKAAITQRPFAAQVRDAGGATHFFDDFGCAVRWIQGQDLPESRLHFWVMDYHGGYWVDAFKAHYHGGTPSPQGYNLTASTIPGGPDMSYPAARDAVLARPA</sequence>
<name>A0A6C1B297_9RHOO</name>
<evidence type="ECO:0008006" key="3">
    <source>
        <dbReference type="Google" id="ProtNLM"/>
    </source>
</evidence>
<evidence type="ECO:0000313" key="1">
    <source>
        <dbReference type="EMBL" id="QID16334.1"/>
    </source>
</evidence>